<accession>A0A9P6RS07</accession>
<keyword evidence="1" id="KW-0812">Transmembrane</keyword>
<name>A0A9P6RS07_9FUNG</name>
<feature type="transmembrane region" description="Helical" evidence="1">
    <location>
        <begin position="29"/>
        <end position="51"/>
    </location>
</feature>
<dbReference type="EMBL" id="JAAAIP010000119">
    <property type="protein sequence ID" value="KAG0325275.1"/>
    <property type="molecule type" value="Genomic_DNA"/>
</dbReference>
<keyword evidence="1" id="KW-0472">Membrane</keyword>
<proteinExistence type="predicted"/>
<comment type="caution">
    <text evidence="2">The sequence shown here is derived from an EMBL/GenBank/DDBJ whole genome shotgun (WGS) entry which is preliminary data.</text>
</comment>
<feature type="transmembrane region" description="Helical" evidence="1">
    <location>
        <begin position="98"/>
        <end position="120"/>
    </location>
</feature>
<gene>
    <name evidence="2" type="ORF">BGZ99_000852</name>
</gene>
<protein>
    <submittedName>
        <fullName evidence="2">Uncharacterized protein</fullName>
    </submittedName>
</protein>
<dbReference type="Proteomes" id="UP000738325">
    <property type="component" value="Unassembled WGS sequence"/>
</dbReference>
<dbReference type="OrthoDB" id="2409959at2759"/>
<organism evidence="2 3">
    <name type="scientific">Dissophora globulifera</name>
    <dbReference type="NCBI Taxonomy" id="979702"/>
    <lineage>
        <taxon>Eukaryota</taxon>
        <taxon>Fungi</taxon>
        <taxon>Fungi incertae sedis</taxon>
        <taxon>Mucoromycota</taxon>
        <taxon>Mortierellomycotina</taxon>
        <taxon>Mortierellomycetes</taxon>
        <taxon>Mortierellales</taxon>
        <taxon>Mortierellaceae</taxon>
        <taxon>Dissophora</taxon>
    </lineage>
</organism>
<evidence type="ECO:0000256" key="1">
    <source>
        <dbReference type="SAM" id="Phobius"/>
    </source>
</evidence>
<reference evidence="2" key="1">
    <citation type="journal article" date="2020" name="Fungal Divers.">
        <title>Resolving the Mortierellaceae phylogeny through synthesis of multi-gene phylogenetics and phylogenomics.</title>
        <authorList>
            <person name="Vandepol N."/>
            <person name="Liber J."/>
            <person name="Desiro A."/>
            <person name="Na H."/>
            <person name="Kennedy M."/>
            <person name="Barry K."/>
            <person name="Grigoriev I.V."/>
            <person name="Miller A.N."/>
            <person name="O'Donnell K."/>
            <person name="Stajich J.E."/>
            <person name="Bonito G."/>
        </authorList>
    </citation>
    <scope>NUCLEOTIDE SEQUENCE</scope>
    <source>
        <strain evidence="2">REB-010B</strain>
    </source>
</reference>
<keyword evidence="3" id="KW-1185">Reference proteome</keyword>
<dbReference type="AlphaFoldDB" id="A0A9P6RS07"/>
<sequence length="176" mass="18836">MPSVAALGLSLSTAARLRALAPFLTPSVSVNLILGGYHLMTGLLLGVVKYYQIHTSPSYTAHPYISVAHRAALMYGFASTQLAGVALLSAWSEPVNTAASIAAQFFFVTAVMTYATHGFLRDTTNQLKQPHKLGEKRTLPAWLIRVYMVALIAAEVIGCGVLCSGMVKTILDVLRA</sequence>
<feature type="transmembrane region" description="Helical" evidence="1">
    <location>
        <begin position="72"/>
        <end position="92"/>
    </location>
</feature>
<evidence type="ECO:0000313" key="2">
    <source>
        <dbReference type="EMBL" id="KAG0325275.1"/>
    </source>
</evidence>
<feature type="transmembrane region" description="Helical" evidence="1">
    <location>
        <begin position="141"/>
        <end position="167"/>
    </location>
</feature>
<evidence type="ECO:0000313" key="3">
    <source>
        <dbReference type="Proteomes" id="UP000738325"/>
    </source>
</evidence>
<keyword evidence="1" id="KW-1133">Transmembrane helix</keyword>